<protein>
    <submittedName>
        <fullName evidence="1">Sigma factor G inhibitor Gin</fullName>
    </submittedName>
</protein>
<sequence length="60" mass="6947">MKNKDCCSICSSRTDDGIYLLRVYICHSCEKEMIQTSADDPKYQYFIDQMSKAQRSVIVS</sequence>
<dbReference type="Pfam" id="PF10764">
    <property type="entry name" value="Gin"/>
    <property type="match status" value="1"/>
</dbReference>
<keyword evidence="2" id="KW-1185">Reference proteome</keyword>
<organism evidence="1 2">
    <name type="scientific">Halobacillus locisalis</name>
    <dbReference type="NCBI Taxonomy" id="220753"/>
    <lineage>
        <taxon>Bacteria</taxon>
        <taxon>Bacillati</taxon>
        <taxon>Bacillota</taxon>
        <taxon>Bacilli</taxon>
        <taxon>Bacillales</taxon>
        <taxon>Bacillaceae</taxon>
        <taxon>Halobacillus</taxon>
    </lineage>
</organism>
<gene>
    <name evidence="1" type="ORF">H0266_18990</name>
</gene>
<evidence type="ECO:0000313" key="1">
    <source>
        <dbReference type="EMBL" id="MBA2176968.1"/>
    </source>
</evidence>
<dbReference type="EMBL" id="JACEFG010000007">
    <property type="protein sequence ID" value="MBA2176968.1"/>
    <property type="molecule type" value="Genomic_DNA"/>
</dbReference>
<reference evidence="1 2" key="1">
    <citation type="journal article" date="2004" name="Extremophiles">
        <title>Halobacillus locisalis sp. nov., a halophilic bacterium isolated from a marine solar saltern of the Yellow Sea in Korea.</title>
        <authorList>
            <person name="Yoon J.H."/>
            <person name="Kang K.H."/>
            <person name="Oh T.K."/>
            <person name="Park Y.H."/>
        </authorList>
    </citation>
    <scope>NUCLEOTIDE SEQUENCE [LARGE SCALE GENOMIC DNA]</scope>
    <source>
        <strain evidence="1 2">KCTC 3788</strain>
    </source>
</reference>
<accession>A0A838CYZ3</accession>
<comment type="caution">
    <text evidence="1">The sequence shown here is derived from an EMBL/GenBank/DDBJ whole genome shotgun (WGS) entry which is preliminary data.</text>
</comment>
<name>A0A838CYZ3_9BACI</name>
<dbReference type="InterPro" id="IPR019700">
    <property type="entry name" value="Sigma-G_inhibitor_Gin"/>
</dbReference>
<dbReference type="RefSeq" id="WP_181474022.1">
    <property type="nucleotide sequence ID" value="NZ_JACEFG010000007.1"/>
</dbReference>
<proteinExistence type="predicted"/>
<evidence type="ECO:0000313" key="2">
    <source>
        <dbReference type="Proteomes" id="UP000571017"/>
    </source>
</evidence>
<dbReference type="AlphaFoldDB" id="A0A838CYZ3"/>
<dbReference type="Proteomes" id="UP000571017">
    <property type="component" value="Unassembled WGS sequence"/>
</dbReference>